<evidence type="ECO:0000313" key="1">
    <source>
        <dbReference type="EMBL" id="MFC4036287.1"/>
    </source>
</evidence>
<sequence>MSGLRRPWERSVPPRRGPARPFVRAVAVVVAVLAALVTLCGPAVAGPVRPAAAAAAAGESIGSAGLLTGTVTGALVSGSNDWWVVYAASPGAAVTVTVRSTAAENAPCAGIQAVLYNGDGTRGQLSSTGGISAGFAAQLAGRQLGADRYYVAVTTWGCASVAPYSLELTGGGGPALAPPSLHIQAGRSIGSASLPLQGGHSYGGTLNGNGGEDWYVLYKKADANLATLRVQDTTADTTIACGGITATLWGSTGTRDQVQSVSLPVNGAVTFAVPANEAGDAQGRYFVELVPWGCNTGGQTYTVEPEAAAEWTAPAAVPGGTPVAGTSIVSAWPPLAGGTLYGGTVDGAGTEDWLVLYKKQDSATATVRVQNTTVDGSAACGGITATLWGSAGTGNEVQSVSLATNGTVTFTVPGKEAGDAQGRYFLDLVPWGCNTGGQTYTVESESAAEWVVPARTPTAVARAAGSAATAWPPLPGGVASAQHLASGSGQDWYVLYKKADAATATVRVQNTTVNGSLPCGGITATLWGATSTQQLSSVSLPVNSTYAFVLPGQESASSVGRYYVEITPWGCNSLGQGYTIEPEAAGEFSAASRALPVGPSRAAAAGPLAGGTNYAAALSSATAQSWAYFHANSAASLLVQNTTTGTGSCRTVHVALAQTGYATLSAAPAPGAVAVLSVHAAGDYAVELTTGGCTPSPAIGVLLDLSGSIRGPVLSLSPTTLKAAALNKSYSAAVKASGGKAPYTYTAPSALPAGLTLNRTTGAITGKPTKAGSYTFMTAVADSTAPTHATLTVKISLKVS</sequence>
<dbReference type="Proteomes" id="UP001595765">
    <property type="component" value="Unassembled WGS sequence"/>
</dbReference>
<gene>
    <name evidence="1" type="ORF">ACFO3J_33300</name>
</gene>
<accession>A0ABV8HZ09</accession>
<reference evidence="2" key="1">
    <citation type="journal article" date="2019" name="Int. J. Syst. Evol. Microbiol.">
        <title>The Global Catalogue of Microorganisms (GCM) 10K type strain sequencing project: providing services to taxonomists for standard genome sequencing and annotation.</title>
        <authorList>
            <consortium name="The Broad Institute Genomics Platform"/>
            <consortium name="The Broad Institute Genome Sequencing Center for Infectious Disease"/>
            <person name="Wu L."/>
            <person name="Ma J."/>
        </authorList>
    </citation>
    <scope>NUCLEOTIDE SEQUENCE [LARGE SCALE GENOMIC DNA]</scope>
    <source>
        <strain evidence="2">CGMCC 4.7237</strain>
    </source>
</reference>
<dbReference type="Pfam" id="PF05345">
    <property type="entry name" value="He_PIG"/>
    <property type="match status" value="1"/>
</dbReference>
<dbReference type="EMBL" id="JBHSBB010000048">
    <property type="protein sequence ID" value="MFC4036287.1"/>
    <property type="molecule type" value="Genomic_DNA"/>
</dbReference>
<comment type="caution">
    <text evidence="1">The sequence shown here is derived from an EMBL/GenBank/DDBJ whole genome shotgun (WGS) entry which is preliminary data.</text>
</comment>
<dbReference type="InterPro" id="IPR013783">
    <property type="entry name" value="Ig-like_fold"/>
</dbReference>
<organism evidence="1 2">
    <name type="scientific">Streptomyces polygonati</name>
    <dbReference type="NCBI Taxonomy" id="1617087"/>
    <lineage>
        <taxon>Bacteria</taxon>
        <taxon>Bacillati</taxon>
        <taxon>Actinomycetota</taxon>
        <taxon>Actinomycetes</taxon>
        <taxon>Kitasatosporales</taxon>
        <taxon>Streptomycetaceae</taxon>
        <taxon>Streptomyces</taxon>
    </lineage>
</organism>
<dbReference type="RefSeq" id="WP_386437731.1">
    <property type="nucleotide sequence ID" value="NZ_JBHSBB010000048.1"/>
</dbReference>
<dbReference type="Gene3D" id="2.60.40.10">
    <property type="entry name" value="Immunoglobulins"/>
    <property type="match status" value="1"/>
</dbReference>
<evidence type="ECO:0000313" key="2">
    <source>
        <dbReference type="Proteomes" id="UP001595765"/>
    </source>
</evidence>
<keyword evidence="2" id="KW-1185">Reference proteome</keyword>
<proteinExistence type="predicted"/>
<name>A0ABV8HZ09_9ACTN</name>
<protein>
    <submittedName>
        <fullName evidence="1">Ig domain-containing protein</fullName>
    </submittedName>
</protein>
<dbReference type="InterPro" id="IPR015919">
    <property type="entry name" value="Cadherin-like_sf"/>
</dbReference>
<dbReference type="Gene3D" id="2.60.120.380">
    <property type="match status" value="1"/>
</dbReference>
<dbReference type="SUPFAM" id="SSF49313">
    <property type="entry name" value="Cadherin-like"/>
    <property type="match status" value="1"/>
</dbReference>